<organism evidence="1 2">
    <name type="scientific">Prevotella veroralis F0319</name>
    <dbReference type="NCBI Taxonomy" id="649761"/>
    <lineage>
        <taxon>Bacteria</taxon>
        <taxon>Pseudomonadati</taxon>
        <taxon>Bacteroidota</taxon>
        <taxon>Bacteroidia</taxon>
        <taxon>Bacteroidales</taxon>
        <taxon>Prevotellaceae</taxon>
        <taxon>Prevotella</taxon>
    </lineage>
</organism>
<protein>
    <submittedName>
        <fullName evidence="1">Uncharacterized protein</fullName>
    </submittedName>
</protein>
<dbReference type="EMBL" id="ACVA01000007">
    <property type="protein sequence ID" value="EEX19841.1"/>
    <property type="molecule type" value="Genomic_DNA"/>
</dbReference>
<accession>C9MKN6</accession>
<dbReference type="Proteomes" id="UP000003327">
    <property type="component" value="Unassembled WGS sequence"/>
</dbReference>
<sequence length="40" mass="4378">MGYCLVVISVRKVLSQNTETTHNPPSISIKTCGSIYYNGC</sequence>
<keyword evidence="2" id="KW-1185">Reference proteome</keyword>
<evidence type="ECO:0000313" key="2">
    <source>
        <dbReference type="Proteomes" id="UP000003327"/>
    </source>
</evidence>
<comment type="caution">
    <text evidence="1">The sequence shown here is derived from an EMBL/GenBank/DDBJ whole genome shotgun (WGS) entry which is preliminary data.</text>
</comment>
<dbReference type="HOGENOM" id="CLU_3294585_0_0_10"/>
<dbReference type="AlphaFoldDB" id="C9MKN6"/>
<reference evidence="1 2" key="1">
    <citation type="submission" date="2009-09" db="EMBL/GenBank/DDBJ databases">
        <authorList>
            <person name="Weinstock G."/>
            <person name="Sodergren E."/>
            <person name="Clifton S."/>
            <person name="Fulton L."/>
            <person name="Fulton B."/>
            <person name="Courtney L."/>
            <person name="Fronick C."/>
            <person name="Harrison M."/>
            <person name="Strong C."/>
            <person name="Farmer C."/>
            <person name="Delahaunty K."/>
            <person name="Markovic C."/>
            <person name="Hall O."/>
            <person name="Minx P."/>
            <person name="Tomlinson C."/>
            <person name="Mitreva M."/>
            <person name="Nelson J."/>
            <person name="Hou S."/>
            <person name="Wollam A."/>
            <person name="Pepin K.H."/>
            <person name="Johnson M."/>
            <person name="Bhonagiri V."/>
            <person name="Nash W.E."/>
            <person name="Warren W."/>
            <person name="Chinwalla A."/>
            <person name="Mardis E.R."/>
            <person name="Wilson R.K."/>
        </authorList>
    </citation>
    <scope>NUCLEOTIDE SEQUENCE [LARGE SCALE GENOMIC DNA]</scope>
    <source>
        <strain evidence="1 2">F0319</strain>
    </source>
</reference>
<gene>
    <name evidence="1" type="ORF">HMPREF0973_00160</name>
</gene>
<proteinExistence type="predicted"/>
<name>C9MKN6_9BACT</name>
<evidence type="ECO:0000313" key="1">
    <source>
        <dbReference type="EMBL" id="EEX19841.1"/>
    </source>
</evidence>